<evidence type="ECO:0000313" key="2">
    <source>
        <dbReference type="EMBL" id="WKN36712.1"/>
    </source>
</evidence>
<feature type="signal peptide" evidence="1">
    <location>
        <begin position="1"/>
        <end position="26"/>
    </location>
</feature>
<reference evidence="2" key="1">
    <citation type="journal article" date="2023" name="Comput. Struct. Biotechnol. J.">
        <title>Discovery of a novel marine Bacteroidetes with a rich repertoire of carbohydrate-active enzymes.</title>
        <authorList>
            <person name="Chen B."/>
            <person name="Liu G."/>
            <person name="Chen Q."/>
            <person name="Wang H."/>
            <person name="Liu L."/>
            <person name="Tang K."/>
        </authorList>
    </citation>
    <scope>NUCLEOTIDE SEQUENCE</scope>
    <source>
        <strain evidence="2">TK19036</strain>
    </source>
</reference>
<protein>
    <submittedName>
        <fullName evidence="2">DUF4348 domain-containing protein</fullName>
    </submittedName>
</protein>
<reference evidence="2" key="2">
    <citation type="journal article" date="2024" name="Antonie Van Leeuwenhoek">
        <title>Roseihalotalea indica gen. nov., sp. nov., a halophilic Bacteroidetes from mesopelagic Southwest Indian Ocean with higher carbohydrate metabolic potential.</title>
        <authorList>
            <person name="Chen B."/>
            <person name="Zhang M."/>
            <person name="Lin D."/>
            <person name="Ye J."/>
            <person name="Tang K."/>
        </authorList>
    </citation>
    <scope>NUCLEOTIDE SEQUENCE</scope>
    <source>
        <strain evidence="2">TK19036</strain>
    </source>
</reference>
<dbReference type="Gene3D" id="3.10.450.410">
    <property type="match status" value="1"/>
</dbReference>
<dbReference type="EMBL" id="CP120682">
    <property type="protein sequence ID" value="WKN36712.1"/>
    <property type="molecule type" value="Genomic_DNA"/>
</dbReference>
<name>A0AA49GKW4_9BACT</name>
<dbReference type="PROSITE" id="PS51257">
    <property type="entry name" value="PROKAR_LIPOPROTEIN"/>
    <property type="match status" value="1"/>
</dbReference>
<dbReference type="AlphaFoldDB" id="A0AA49GKW4"/>
<evidence type="ECO:0000256" key="1">
    <source>
        <dbReference type="SAM" id="SignalP"/>
    </source>
</evidence>
<sequence length="137" mass="16156">MKSVQQRSVVRWGLYLALLTSAACKSANVGTAKEDFQEFYQRFLTDSLFQMERVQFPLPGERVSADGEDTDYQWTKDEWIMLKEFDLDSTQFKRDLQVTDTLVTDEIYTPGAGFYFKMVYEPIKRKWYLVYLVDQSL</sequence>
<accession>A0AA49GKW4</accession>
<proteinExistence type="predicted"/>
<keyword evidence="1" id="KW-0732">Signal</keyword>
<feature type="chain" id="PRO_5041228873" evidence="1">
    <location>
        <begin position="27"/>
        <end position="137"/>
    </location>
</feature>
<organism evidence="2">
    <name type="scientific">Roseihalotalea indica</name>
    <dbReference type="NCBI Taxonomy" id="2867963"/>
    <lineage>
        <taxon>Bacteria</taxon>
        <taxon>Pseudomonadati</taxon>
        <taxon>Bacteroidota</taxon>
        <taxon>Cytophagia</taxon>
        <taxon>Cytophagales</taxon>
        <taxon>Catalimonadaceae</taxon>
        <taxon>Roseihalotalea</taxon>
    </lineage>
</organism>
<gene>
    <name evidence="2" type="ORF">K4G66_30575</name>
</gene>